<keyword evidence="2" id="KW-1185">Reference proteome</keyword>
<organism evidence="1 2">
    <name type="scientific">Stylosanthes scabra</name>
    <dbReference type="NCBI Taxonomy" id="79078"/>
    <lineage>
        <taxon>Eukaryota</taxon>
        <taxon>Viridiplantae</taxon>
        <taxon>Streptophyta</taxon>
        <taxon>Embryophyta</taxon>
        <taxon>Tracheophyta</taxon>
        <taxon>Spermatophyta</taxon>
        <taxon>Magnoliopsida</taxon>
        <taxon>eudicotyledons</taxon>
        <taxon>Gunneridae</taxon>
        <taxon>Pentapetalae</taxon>
        <taxon>rosids</taxon>
        <taxon>fabids</taxon>
        <taxon>Fabales</taxon>
        <taxon>Fabaceae</taxon>
        <taxon>Papilionoideae</taxon>
        <taxon>50 kb inversion clade</taxon>
        <taxon>dalbergioids sensu lato</taxon>
        <taxon>Dalbergieae</taxon>
        <taxon>Pterocarpus clade</taxon>
        <taxon>Stylosanthes</taxon>
    </lineage>
</organism>
<accession>A0ABU6UC44</accession>
<sequence>MNHHGAVESSSDEVLQRGWLRRAFPITAKPPVLMAAILPWDRVNEIGTEKWDWVVVEGMVRAIASAVVGDQGGRAVTMREANASLVREWMALSDEWSYREYFSHAHMRHLSDNQTIANSMDLTLFNWIGKFRMDKGQLIANMNLMEKKIRNSVGVLHFKQWDPGEQREEGSNKGRDLFIKEVKSICSIAGSI</sequence>
<protein>
    <submittedName>
        <fullName evidence="1">Uncharacterized protein</fullName>
    </submittedName>
</protein>
<dbReference type="EMBL" id="JASCZI010121005">
    <property type="protein sequence ID" value="MED6158807.1"/>
    <property type="molecule type" value="Genomic_DNA"/>
</dbReference>
<gene>
    <name evidence="1" type="ORF">PIB30_036220</name>
</gene>
<comment type="caution">
    <text evidence="1">The sequence shown here is derived from an EMBL/GenBank/DDBJ whole genome shotgun (WGS) entry which is preliminary data.</text>
</comment>
<proteinExistence type="predicted"/>
<dbReference type="Proteomes" id="UP001341840">
    <property type="component" value="Unassembled WGS sequence"/>
</dbReference>
<name>A0ABU6UC44_9FABA</name>
<reference evidence="1 2" key="1">
    <citation type="journal article" date="2023" name="Plants (Basel)">
        <title>Bridging the Gap: Combining Genomics and Transcriptomics Approaches to Understand Stylosanthes scabra, an Orphan Legume from the Brazilian Caatinga.</title>
        <authorList>
            <person name="Ferreira-Neto J.R.C."/>
            <person name="da Silva M.D."/>
            <person name="Binneck E."/>
            <person name="de Melo N.F."/>
            <person name="da Silva R.H."/>
            <person name="de Melo A.L.T.M."/>
            <person name="Pandolfi V."/>
            <person name="Bustamante F.O."/>
            <person name="Brasileiro-Vidal A.C."/>
            <person name="Benko-Iseppon A.M."/>
        </authorList>
    </citation>
    <scope>NUCLEOTIDE SEQUENCE [LARGE SCALE GENOMIC DNA]</scope>
    <source>
        <tissue evidence="1">Leaves</tissue>
    </source>
</reference>
<evidence type="ECO:0000313" key="1">
    <source>
        <dbReference type="EMBL" id="MED6158807.1"/>
    </source>
</evidence>
<evidence type="ECO:0000313" key="2">
    <source>
        <dbReference type="Proteomes" id="UP001341840"/>
    </source>
</evidence>